<evidence type="ECO:0000313" key="3">
    <source>
        <dbReference type="Proteomes" id="UP000287166"/>
    </source>
</evidence>
<keyword evidence="3" id="KW-1185">Reference proteome</keyword>
<evidence type="ECO:0000313" key="2">
    <source>
        <dbReference type="EMBL" id="GBE79075.1"/>
    </source>
</evidence>
<dbReference type="AlphaFoldDB" id="A0A401GA81"/>
<reference evidence="2 3" key="1">
    <citation type="journal article" date="2018" name="Sci. Rep.">
        <title>Genome sequence of the cauliflower mushroom Sparassis crispa (Hanabiratake) and its association with beneficial usage.</title>
        <authorList>
            <person name="Kiyama R."/>
            <person name="Furutani Y."/>
            <person name="Kawaguchi K."/>
            <person name="Nakanishi T."/>
        </authorList>
    </citation>
    <scope>NUCLEOTIDE SEQUENCE [LARGE SCALE GENOMIC DNA]</scope>
</reference>
<dbReference type="RefSeq" id="XP_027609988.1">
    <property type="nucleotide sequence ID" value="XM_027754187.1"/>
</dbReference>
<evidence type="ECO:0000256" key="1">
    <source>
        <dbReference type="SAM" id="MobiDB-lite"/>
    </source>
</evidence>
<feature type="region of interest" description="Disordered" evidence="1">
    <location>
        <begin position="132"/>
        <end position="231"/>
    </location>
</feature>
<dbReference type="OrthoDB" id="2788708at2759"/>
<feature type="compositionally biased region" description="Pro residues" evidence="1">
    <location>
        <begin position="182"/>
        <end position="200"/>
    </location>
</feature>
<feature type="region of interest" description="Disordered" evidence="1">
    <location>
        <begin position="311"/>
        <end position="386"/>
    </location>
</feature>
<name>A0A401GA81_9APHY</name>
<proteinExistence type="predicted"/>
<accession>A0A401GA81</accession>
<feature type="region of interest" description="Disordered" evidence="1">
    <location>
        <begin position="50"/>
        <end position="86"/>
    </location>
</feature>
<dbReference type="GeneID" id="38775992"/>
<organism evidence="2 3">
    <name type="scientific">Sparassis crispa</name>
    <dbReference type="NCBI Taxonomy" id="139825"/>
    <lineage>
        <taxon>Eukaryota</taxon>
        <taxon>Fungi</taxon>
        <taxon>Dikarya</taxon>
        <taxon>Basidiomycota</taxon>
        <taxon>Agaricomycotina</taxon>
        <taxon>Agaricomycetes</taxon>
        <taxon>Polyporales</taxon>
        <taxon>Sparassidaceae</taxon>
        <taxon>Sparassis</taxon>
    </lineage>
</organism>
<gene>
    <name evidence="2" type="ORF">SCP_0202720</name>
</gene>
<feature type="compositionally biased region" description="Low complexity" evidence="1">
    <location>
        <begin position="220"/>
        <end position="231"/>
    </location>
</feature>
<protein>
    <submittedName>
        <fullName evidence="2">Uncharacterized protein</fullName>
    </submittedName>
</protein>
<dbReference type="InParanoid" id="A0A401GA81"/>
<comment type="caution">
    <text evidence="2">The sequence shown here is derived from an EMBL/GenBank/DDBJ whole genome shotgun (WGS) entry which is preliminary data.</text>
</comment>
<dbReference type="EMBL" id="BFAD01000002">
    <property type="protein sequence ID" value="GBE79075.1"/>
    <property type="molecule type" value="Genomic_DNA"/>
</dbReference>
<dbReference type="Proteomes" id="UP000287166">
    <property type="component" value="Unassembled WGS sequence"/>
</dbReference>
<sequence length="386" mass="41389">MSRSHSHRSDIVPPGAPYLEVLVQAGRLRSPYTECWSQNLERYALVRLPDDVPDSRPRAPASSTTSAQPGPGPRVFAPLPRRASRRTVSEGGLRVFAPALSREAVRGLHPKHKRTAATVQIPEKPWSAYTVSRGAPARSQHAQGTTLSLTAYPLPTGEPTQYDERSTTYESLKLALSRDPDTWPPPSSPAYSPPPSPRLPPASFARVRTRAGSTSDAGTPSLLDASQPSALSSPSLTLAYTPAASALVGLGISGLRKADGAPFDGLGLLPRRPGTPFADADEGSSSTQWWAYDEDARELDDILGSLSLSPRVRAEPESSPPRLLDEALPAWTPSPPRRFGMPRAPSRDDVFLSRPNARSTPGRGGRVTRTSAGGGEATPERRAWKP</sequence>
<feature type="compositionally biased region" description="Polar residues" evidence="1">
    <location>
        <begin position="140"/>
        <end position="149"/>
    </location>
</feature>